<dbReference type="PROSITE" id="PS51352">
    <property type="entry name" value="THIOREDOXIN_2"/>
    <property type="match status" value="1"/>
</dbReference>
<proteinExistence type="predicted"/>
<protein>
    <submittedName>
        <fullName evidence="7">Peroxiredoxin</fullName>
    </submittedName>
</protein>
<dbReference type="GO" id="GO:0017004">
    <property type="term" value="P:cytochrome complex assembly"/>
    <property type="evidence" value="ECO:0007669"/>
    <property type="project" value="UniProtKB-KW"/>
</dbReference>
<keyword evidence="5" id="KW-0732">Signal</keyword>
<accession>A0A562TZV8</accession>
<dbReference type="PANTHER" id="PTHR42852:SF6">
    <property type="entry name" value="THIOL:DISULFIDE INTERCHANGE PROTEIN DSBE"/>
    <property type="match status" value="1"/>
</dbReference>
<dbReference type="GO" id="GO:0016209">
    <property type="term" value="F:antioxidant activity"/>
    <property type="evidence" value="ECO:0007669"/>
    <property type="project" value="InterPro"/>
</dbReference>
<reference evidence="7 8" key="1">
    <citation type="submission" date="2019-07" db="EMBL/GenBank/DDBJ databases">
        <title>Genomic Encyclopedia of Archaeal and Bacterial Type Strains, Phase II (KMG-II): from individual species to whole genera.</title>
        <authorList>
            <person name="Goeker M."/>
        </authorList>
    </citation>
    <scope>NUCLEOTIDE SEQUENCE [LARGE SCALE GENOMIC DNA]</scope>
    <source>
        <strain evidence="7 8">ATCC BAA-1854</strain>
    </source>
</reference>
<dbReference type="InterPro" id="IPR036249">
    <property type="entry name" value="Thioredoxin-like_sf"/>
</dbReference>
<evidence type="ECO:0000256" key="1">
    <source>
        <dbReference type="ARBA" id="ARBA00004196"/>
    </source>
</evidence>
<evidence type="ECO:0000256" key="4">
    <source>
        <dbReference type="ARBA" id="ARBA00023284"/>
    </source>
</evidence>
<gene>
    <name evidence="7" type="ORF">JN11_02832</name>
</gene>
<evidence type="ECO:0000313" key="8">
    <source>
        <dbReference type="Proteomes" id="UP000317010"/>
    </source>
</evidence>
<evidence type="ECO:0000256" key="2">
    <source>
        <dbReference type="ARBA" id="ARBA00022748"/>
    </source>
</evidence>
<feature type="chain" id="PRO_5021771943" evidence="5">
    <location>
        <begin position="20"/>
        <end position="231"/>
    </location>
</feature>
<evidence type="ECO:0000256" key="5">
    <source>
        <dbReference type="SAM" id="SignalP"/>
    </source>
</evidence>
<evidence type="ECO:0000313" key="7">
    <source>
        <dbReference type="EMBL" id="TWI98644.1"/>
    </source>
</evidence>
<dbReference type="PANTHER" id="PTHR42852">
    <property type="entry name" value="THIOL:DISULFIDE INTERCHANGE PROTEIN DSBE"/>
    <property type="match status" value="1"/>
</dbReference>
<dbReference type="OrthoDB" id="9815205at2"/>
<feature type="domain" description="Thioredoxin" evidence="6">
    <location>
        <begin position="95"/>
        <end position="231"/>
    </location>
</feature>
<keyword evidence="8" id="KW-1185">Reference proteome</keyword>
<dbReference type="Gene3D" id="3.40.30.10">
    <property type="entry name" value="Glutaredoxin"/>
    <property type="match status" value="1"/>
</dbReference>
<dbReference type="GO" id="GO:0016491">
    <property type="term" value="F:oxidoreductase activity"/>
    <property type="evidence" value="ECO:0007669"/>
    <property type="project" value="InterPro"/>
</dbReference>
<keyword evidence="4" id="KW-0676">Redox-active center</keyword>
<dbReference type="GO" id="GO:0030313">
    <property type="term" value="C:cell envelope"/>
    <property type="evidence" value="ECO:0007669"/>
    <property type="project" value="UniProtKB-SubCell"/>
</dbReference>
<name>A0A562TZV8_9SPHI</name>
<dbReference type="Pfam" id="PF00578">
    <property type="entry name" value="AhpC-TSA"/>
    <property type="match status" value="1"/>
</dbReference>
<comment type="caution">
    <text evidence="7">The sequence shown here is derived from an EMBL/GenBank/DDBJ whole genome shotgun (WGS) entry which is preliminary data.</text>
</comment>
<dbReference type="InterPro" id="IPR013766">
    <property type="entry name" value="Thioredoxin_domain"/>
</dbReference>
<comment type="subcellular location">
    <subcellularLocation>
        <location evidence="1">Cell envelope</location>
    </subcellularLocation>
</comment>
<dbReference type="InterPro" id="IPR000866">
    <property type="entry name" value="AhpC/TSA"/>
</dbReference>
<organism evidence="7 8">
    <name type="scientific">Mucilaginibacter frigoritolerans</name>
    <dbReference type="NCBI Taxonomy" id="652788"/>
    <lineage>
        <taxon>Bacteria</taxon>
        <taxon>Pseudomonadati</taxon>
        <taxon>Bacteroidota</taxon>
        <taxon>Sphingobacteriia</taxon>
        <taxon>Sphingobacteriales</taxon>
        <taxon>Sphingobacteriaceae</taxon>
        <taxon>Mucilaginibacter</taxon>
    </lineage>
</organism>
<dbReference type="RefSeq" id="WP_144913477.1">
    <property type="nucleotide sequence ID" value="NZ_VLLI01000008.1"/>
</dbReference>
<dbReference type="InterPro" id="IPR050553">
    <property type="entry name" value="Thioredoxin_ResA/DsbE_sf"/>
</dbReference>
<evidence type="ECO:0000259" key="6">
    <source>
        <dbReference type="PROSITE" id="PS51352"/>
    </source>
</evidence>
<dbReference type="SUPFAM" id="SSF52833">
    <property type="entry name" value="Thioredoxin-like"/>
    <property type="match status" value="1"/>
</dbReference>
<dbReference type="CDD" id="cd02966">
    <property type="entry name" value="TlpA_like_family"/>
    <property type="match status" value="1"/>
</dbReference>
<evidence type="ECO:0000256" key="3">
    <source>
        <dbReference type="ARBA" id="ARBA00023157"/>
    </source>
</evidence>
<keyword evidence="3" id="KW-1015">Disulfide bond</keyword>
<dbReference type="AlphaFoldDB" id="A0A562TZV8"/>
<feature type="signal peptide" evidence="5">
    <location>
        <begin position="1"/>
        <end position="19"/>
    </location>
</feature>
<keyword evidence="2" id="KW-0201">Cytochrome c-type biogenesis</keyword>
<sequence>MKIYIFIIALSICSISVKAQKDSSAMPAERYMMPDGSFISKDKVDSVSKAWNGALWLAHMESDRAQGILHLVHLTDADMKQMDEKNAKDELIVKAMINKPAANFDLTDLQGKKWSLAALRGKVVVLNFWYTSCPPCLEEMPQLNELTKMYTADKVVFLALTFNDVQKVQSFLQSHQFDYTILPDSKVIDQQYKVSGWPTSLVINKKGIVTFATNISPDIKHDLSAAINANL</sequence>
<dbReference type="Proteomes" id="UP000317010">
    <property type="component" value="Unassembled WGS sequence"/>
</dbReference>
<dbReference type="EMBL" id="VLLI01000008">
    <property type="protein sequence ID" value="TWI98644.1"/>
    <property type="molecule type" value="Genomic_DNA"/>
</dbReference>